<dbReference type="InterPro" id="IPR054314">
    <property type="entry name" value="Gins51_C"/>
</dbReference>
<organism evidence="3 4">
    <name type="scientific">Methanobrevibacter cuticularis</name>
    <dbReference type="NCBI Taxonomy" id="47311"/>
    <lineage>
        <taxon>Archaea</taxon>
        <taxon>Methanobacteriati</taxon>
        <taxon>Methanobacteriota</taxon>
        <taxon>Methanomada group</taxon>
        <taxon>Methanobacteria</taxon>
        <taxon>Methanobacteriales</taxon>
        <taxon>Methanobacteriaceae</taxon>
        <taxon>Methanobrevibacter</taxon>
    </lineage>
</organism>
<feature type="compositionally biased region" description="Low complexity" evidence="1">
    <location>
        <begin position="211"/>
        <end position="228"/>
    </location>
</feature>
<dbReference type="Gene3D" id="3.40.5.50">
    <property type="match status" value="1"/>
</dbReference>
<evidence type="ECO:0000313" key="3">
    <source>
        <dbReference type="EMBL" id="KZX15696.1"/>
    </source>
</evidence>
<feature type="compositionally biased region" description="Polar residues" evidence="1">
    <location>
        <begin position="229"/>
        <end position="247"/>
    </location>
</feature>
<dbReference type="Pfam" id="PF22090">
    <property type="entry name" value="Gins51_C"/>
    <property type="match status" value="1"/>
</dbReference>
<feature type="compositionally biased region" description="Basic and acidic residues" evidence="1">
    <location>
        <begin position="325"/>
        <end position="346"/>
    </location>
</feature>
<feature type="compositionally biased region" description="Basic and acidic residues" evidence="1">
    <location>
        <begin position="282"/>
        <end position="292"/>
    </location>
</feature>
<dbReference type="Proteomes" id="UP000077275">
    <property type="component" value="Unassembled WGS sequence"/>
</dbReference>
<proteinExistence type="predicted"/>
<keyword evidence="4" id="KW-1185">Reference proteome</keyword>
<dbReference type="STRING" id="47311.MBCUT_13460"/>
<evidence type="ECO:0000256" key="1">
    <source>
        <dbReference type="SAM" id="MobiDB-lite"/>
    </source>
</evidence>
<dbReference type="AlphaFoldDB" id="A0A166DKS0"/>
<sequence>MDDEFYKFLREIQKKERANSSLARVGTDFHRRTYRYIEEVRSVAENDIFSSENDLLKNIQRVATEITELREHKIADAAVMNIHRSYRLFKGKPKFDLLDTTPLNLTGEEEKLYFSFIDMLKNHRRGISFDELTSIEDDENLSSLGDNIRDTSLTKENIDGDEVLTELNKIKKAKVIENETYENIDKQINKSKYKKIESKSVTSSKQPQEPKQAIKASQSKKSNSISNSADLNQSKESNSISNSTDLNQSKESKSVSNSADLNQSKESKSSTGIEKSNFSNSKKLDEPIKSIEKISSSESADSLNLKSDNTSKKNEIAKANNLKNPVEKSHDLTKPQSEPKESKESKPFNIIGNEDDQFVNIEELDSDHEMDNISTMDKSKETKSKSDKIVNVMVLIFSEINSIIGVDKKAYGPFQPQDIVIMPDINAEILIKNRSGRLINLYRK</sequence>
<name>A0A166DKS0_9EURY</name>
<reference evidence="3 4" key="1">
    <citation type="submission" date="2016-04" db="EMBL/GenBank/DDBJ databases">
        <title>Genome sequence of Methanobrevibacter cuticularis DSM 11139.</title>
        <authorList>
            <person name="Poehlein A."/>
            <person name="Seedorf H."/>
            <person name="Daniel R."/>
        </authorList>
    </citation>
    <scope>NUCLEOTIDE SEQUENCE [LARGE SCALE GENOMIC DNA]</scope>
    <source>
        <strain evidence="3 4">DSM 11139</strain>
    </source>
</reference>
<comment type="caution">
    <text evidence="3">The sequence shown here is derived from an EMBL/GenBank/DDBJ whole genome shotgun (WGS) entry which is preliminary data.</text>
</comment>
<feature type="compositionally biased region" description="Polar residues" evidence="1">
    <location>
        <begin position="269"/>
        <end position="281"/>
    </location>
</feature>
<gene>
    <name evidence="3" type="ORF">MBCUT_13460</name>
</gene>
<dbReference type="CDD" id="cd11714">
    <property type="entry name" value="GINS_A_archaea"/>
    <property type="match status" value="1"/>
</dbReference>
<dbReference type="PATRIC" id="fig|47311.3.peg.1471"/>
<protein>
    <recommendedName>
        <fullName evidence="2">Gins51 C-terminal domain-containing protein</fullName>
    </recommendedName>
</protein>
<feature type="compositionally biased region" description="Polar residues" evidence="1">
    <location>
        <begin position="199"/>
        <end position="209"/>
    </location>
</feature>
<evidence type="ECO:0000313" key="4">
    <source>
        <dbReference type="Proteomes" id="UP000077275"/>
    </source>
</evidence>
<accession>A0A166DKS0</accession>
<dbReference type="EMBL" id="LWMW01000110">
    <property type="protein sequence ID" value="KZX15696.1"/>
    <property type="molecule type" value="Genomic_DNA"/>
</dbReference>
<dbReference type="OrthoDB" id="82417at2157"/>
<dbReference type="RefSeq" id="WP_067259923.1">
    <property type="nucleotide sequence ID" value="NZ_LWMW01000110.1"/>
</dbReference>
<feature type="domain" description="Gins51 C-terminal" evidence="2">
    <location>
        <begin position="393"/>
        <end position="433"/>
    </location>
</feature>
<feature type="region of interest" description="Disordered" evidence="1">
    <location>
        <begin position="195"/>
        <end position="352"/>
    </location>
</feature>
<evidence type="ECO:0000259" key="2">
    <source>
        <dbReference type="Pfam" id="PF22090"/>
    </source>
</evidence>